<evidence type="ECO:0000256" key="1">
    <source>
        <dbReference type="SAM" id="Coils"/>
    </source>
</evidence>
<sequence>MKKATSSHEPKESNPEPEISPGDTARCYDSTIKSTGSDEIAIYIKKQIKKIKAASSPIESRVPDEYVEKRDKRKPVACIIPTISIKAKDDNILEDSLSDDLDDFDSSGSECNFYILADVPDSSEEEKEDDDEYSEDNRSDIFPQLDSTHNHGNKDNRLNLKFAIVLKEGKGKLVVYRRPKEYTCASLYIPCEYCLSFVNEKLMWQHAISCFFRPASVDTEKNYVRNGRLMLEKFVIREQEEQDQLEMDLNDIIDKMKETTKNPGLKEICKNDKLIREFGLSLTEKLGTKEEQRRKDSDNIRTKMRSVARLLLKLNENKLVPQPLCSYICPREFRNTVRAVKELSREVDSPKLALNLGNYIKQICLLKASLGLEQENGQKRQEAKDFKEHFDAHWGTRVSSVANRSMRLKTMNKKIDIPLTEDLLKCTDYLIKEIAECLKVKSPTYDQYVKLAKLLIVRITLFNKRRIFEVDELRIQDFEKRIKGHDADVNLCVKMQLIEVRGKSTRGLRKVFVLLTLDMVQGICHLLSTRVYAGVDPSNEYVFGRTTPSPLDGCEAMRDITTNCPGLIKPELIRTRLLRKYLATTCQILDMNKDELQLLADHMGHSLEIHTNIYKLQTSVLERTKVARLLLAMEKGNLNKLRGNSLDKVNLEVGQQNQTLLNPFQPLGLTIHVCIDLPEPEEDDDNGQDFPELEDLDSELEDDSRKQEVSVNVEDNQNTAAKTKDLEKETKKAKGIKRKRWTQEEEKDLISAFKQQISERKNVKTDEIEAARKKFKSLNDRSEAVIRSKVNNIILGKLKKSITLT</sequence>
<feature type="compositionally biased region" description="Basic and acidic residues" evidence="2">
    <location>
        <begin position="1"/>
        <end position="14"/>
    </location>
</feature>
<keyword evidence="4" id="KW-1185">Reference proteome</keyword>
<evidence type="ECO:0000256" key="2">
    <source>
        <dbReference type="SAM" id="MobiDB-lite"/>
    </source>
</evidence>
<gene>
    <name evidence="3" type="ORF">KUTeg_012837</name>
</gene>
<feature type="compositionally biased region" description="Acidic residues" evidence="2">
    <location>
        <begin position="121"/>
        <end position="134"/>
    </location>
</feature>
<feature type="compositionally biased region" description="Polar residues" evidence="2">
    <location>
        <begin position="709"/>
        <end position="721"/>
    </location>
</feature>
<keyword evidence="1" id="KW-0175">Coiled coil</keyword>
<dbReference type="Proteomes" id="UP001217089">
    <property type="component" value="Unassembled WGS sequence"/>
</dbReference>
<protein>
    <submittedName>
        <fullName evidence="3">Uncharacterized protein</fullName>
    </submittedName>
</protein>
<feature type="coiled-coil region" evidence="1">
    <location>
        <begin position="754"/>
        <end position="781"/>
    </location>
</feature>
<dbReference type="EMBL" id="JARBDR010000650">
    <property type="protein sequence ID" value="KAJ8309612.1"/>
    <property type="molecule type" value="Genomic_DNA"/>
</dbReference>
<accession>A0ABQ9F157</accession>
<organism evidence="3 4">
    <name type="scientific">Tegillarca granosa</name>
    <name type="common">Malaysian cockle</name>
    <name type="synonym">Anadara granosa</name>
    <dbReference type="NCBI Taxonomy" id="220873"/>
    <lineage>
        <taxon>Eukaryota</taxon>
        <taxon>Metazoa</taxon>
        <taxon>Spiralia</taxon>
        <taxon>Lophotrochozoa</taxon>
        <taxon>Mollusca</taxon>
        <taxon>Bivalvia</taxon>
        <taxon>Autobranchia</taxon>
        <taxon>Pteriomorphia</taxon>
        <taxon>Arcoida</taxon>
        <taxon>Arcoidea</taxon>
        <taxon>Arcidae</taxon>
        <taxon>Tegillarca</taxon>
    </lineage>
</organism>
<evidence type="ECO:0000313" key="3">
    <source>
        <dbReference type="EMBL" id="KAJ8309612.1"/>
    </source>
</evidence>
<feature type="region of interest" description="Disordered" evidence="2">
    <location>
        <begin position="698"/>
        <end position="728"/>
    </location>
</feature>
<proteinExistence type="predicted"/>
<dbReference type="PANTHER" id="PTHR33480">
    <property type="entry name" value="SET DOMAIN-CONTAINING PROTEIN-RELATED"/>
    <property type="match status" value="1"/>
</dbReference>
<dbReference type="PANTHER" id="PTHR33480:SF1">
    <property type="entry name" value="TYR RECOMBINASE DOMAIN-CONTAINING PROTEIN"/>
    <property type="match status" value="1"/>
</dbReference>
<feature type="region of interest" description="Disordered" evidence="2">
    <location>
        <begin position="1"/>
        <end position="28"/>
    </location>
</feature>
<feature type="region of interest" description="Disordered" evidence="2">
    <location>
        <begin position="121"/>
        <end position="153"/>
    </location>
</feature>
<comment type="caution">
    <text evidence="3">The sequence shown here is derived from an EMBL/GenBank/DDBJ whole genome shotgun (WGS) entry which is preliminary data.</text>
</comment>
<reference evidence="3 4" key="1">
    <citation type="submission" date="2022-12" db="EMBL/GenBank/DDBJ databases">
        <title>Chromosome-level genome of Tegillarca granosa.</title>
        <authorList>
            <person name="Kim J."/>
        </authorList>
    </citation>
    <scope>NUCLEOTIDE SEQUENCE [LARGE SCALE GENOMIC DNA]</scope>
    <source>
        <strain evidence="3">Teg-2019</strain>
        <tissue evidence="3">Adductor muscle</tissue>
    </source>
</reference>
<evidence type="ECO:0000313" key="4">
    <source>
        <dbReference type="Proteomes" id="UP001217089"/>
    </source>
</evidence>
<name>A0ABQ9F157_TEGGR</name>